<dbReference type="AlphaFoldDB" id="F2JT47"/>
<dbReference type="InterPro" id="IPR050486">
    <property type="entry name" value="Mannose-1P_guanyltransferase"/>
</dbReference>
<keyword evidence="4" id="KW-1185">Reference proteome</keyword>
<dbReference type="EMBL" id="CP002582">
    <property type="protein sequence ID" value="ADZ85266.1"/>
    <property type="molecule type" value="Genomic_DNA"/>
</dbReference>
<organism evidence="3 4">
    <name type="scientific">Cellulosilyticum lentocellum (strain ATCC 49066 / DSM 5427 / NCIMB 11756 / RHM5)</name>
    <name type="common">Clostridium lentocellum</name>
    <dbReference type="NCBI Taxonomy" id="642492"/>
    <lineage>
        <taxon>Bacteria</taxon>
        <taxon>Bacillati</taxon>
        <taxon>Bacillota</taxon>
        <taxon>Clostridia</taxon>
        <taxon>Lachnospirales</taxon>
        <taxon>Cellulosilyticaceae</taxon>
        <taxon>Cellulosilyticum</taxon>
    </lineage>
</organism>
<evidence type="ECO:0000313" key="3">
    <source>
        <dbReference type="EMBL" id="ADZ85266.1"/>
    </source>
</evidence>
<proteinExistence type="predicted"/>
<dbReference type="InterPro" id="IPR046342">
    <property type="entry name" value="CBS_dom_sf"/>
</dbReference>
<dbReference type="STRING" id="642492.Clole_3583"/>
<feature type="domain" description="CBS" evidence="2">
    <location>
        <begin position="1"/>
        <end position="57"/>
    </location>
</feature>
<protein>
    <submittedName>
        <fullName evidence="3">Nucleotidyl transferase</fullName>
    </submittedName>
</protein>
<gene>
    <name evidence="3" type="ordered locus">Clole_3583</name>
</gene>
<dbReference type="InterPro" id="IPR029044">
    <property type="entry name" value="Nucleotide-diphossugar_trans"/>
</dbReference>
<dbReference type="Gene3D" id="3.10.580.10">
    <property type="entry name" value="CBS-domain"/>
    <property type="match status" value="1"/>
</dbReference>
<reference evidence="3 4" key="1">
    <citation type="journal article" date="2011" name="J. Bacteriol.">
        <title>Complete genome sequence of the cellulose-degrading bacterium Cellulosilyticum lentocellum.</title>
        <authorList>
            <consortium name="US DOE Joint Genome Institute"/>
            <person name="Miller D.A."/>
            <person name="Suen G."/>
            <person name="Bruce D."/>
            <person name="Copeland A."/>
            <person name="Cheng J.F."/>
            <person name="Detter C."/>
            <person name="Goodwin L.A."/>
            <person name="Han C.S."/>
            <person name="Hauser L.J."/>
            <person name="Land M.L."/>
            <person name="Lapidus A."/>
            <person name="Lucas S."/>
            <person name="Meincke L."/>
            <person name="Pitluck S."/>
            <person name="Tapia R."/>
            <person name="Teshima H."/>
            <person name="Woyke T."/>
            <person name="Fox B.G."/>
            <person name="Angert E.R."/>
            <person name="Currie C.R."/>
        </authorList>
    </citation>
    <scope>NUCLEOTIDE SEQUENCE [LARGE SCALE GENOMIC DNA]</scope>
    <source>
        <strain evidence="4">ATCC 49066 / DSM 5427 / NCIMB 11756 / RHM5</strain>
    </source>
</reference>
<dbReference type="SUPFAM" id="SSF53448">
    <property type="entry name" value="Nucleotide-diphospho-sugar transferases"/>
    <property type="match status" value="1"/>
</dbReference>
<dbReference type="Pfam" id="PF00483">
    <property type="entry name" value="NTP_transferase"/>
    <property type="match status" value="1"/>
</dbReference>
<dbReference type="eggNOG" id="COG0517">
    <property type="taxonomic scope" value="Bacteria"/>
</dbReference>
<dbReference type="Pfam" id="PF00571">
    <property type="entry name" value="CBS"/>
    <property type="match status" value="1"/>
</dbReference>
<sequence length="348" mass="40587">MEINKLCIAPNASVIECIKRLDETAKKIVFVTENERLLGSITDGDIRRWILQNGNLEQPVMYVMNDKPIFVYMTERKKARHYFKEKSIQAIPVINEKEHLVDILFWDDEEEVDYQYKAIKLPVVIMAGGKGTRLYPYTKVLPKPLIPIGDLTIIERIMNQFEKFGCDEFYLTVNYKKNMLKAYLEEKSHSCQINYIEEEKFLGTGGSLYLLKDILKQTFFVSNCDILVDADYEDIIRYHKENKYKITMVTSLKNYVIPYGVVEVHNGGSIKNIIEKPEYNFQVNTGLYVLEPEVLKEIPENEFYHITELINQYVERGEKVGVYPITGNAWLDMGEVKAMEDMIQQLKL</sequence>
<dbReference type="RefSeq" id="WP_013658542.1">
    <property type="nucleotide sequence ID" value="NC_015275.1"/>
</dbReference>
<keyword evidence="1" id="KW-0129">CBS domain</keyword>
<dbReference type="PROSITE" id="PS51371">
    <property type="entry name" value="CBS"/>
    <property type="match status" value="1"/>
</dbReference>
<dbReference type="InterPro" id="IPR005835">
    <property type="entry name" value="NTP_transferase_dom"/>
</dbReference>
<dbReference type="PANTHER" id="PTHR22572">
    <property type="entry name" value="SUGAR-1-PHOSPHATE GUANYL TRANSFERASE"/>
    <property type="match status" value="1"/>
</dbReference>
<name>F2JT47_CELLD</name>
<dbReference type="KEGG" id="cle:Clole_3583"/>
<dbReference type="SUPFAM" id="SSF54631">
    <property type="entry name" value="CBS-domain pair"/>
    <property type="match status" value="1"/>
</dbReference>
<dbReference type="eggNOG" id="COG1208">
    <property type="taxonomic scope" value="Bacteria"/>
</dbReference>
<dbReference type="GO" id="GO:0016740">
    <property type="term" value="F:transferase activity"/>
    <property type="evidence" value="ECO:0007669"/>
    <property type="project" value="UniProtKB-KW"/>
</dbReference>
<dbReference type="Proteomes" id="UP000008467">
    <property type="component" value="Chromosome"/>
</dbReference>
<evidence type="ECO:0000256" key="1">
    <source>
        <dbReference type="PROSITE-ProRule" id="PRU00703"/>
    </source>
</evidence>
<keyword evidence="3" id="KW-0808">Transferase</keyword>
<dbReference type="Gene3D" id="3.90.550.10">
    <property type="entry name" value="Spore Coat Polysaccharide Biosynthesis Protein SpsA, Chain A"/>
    <property type="match status" value="1"/>
</dbReference>
<dbReference type="InterPro" id="IPR000644">
    <property type="entry name" value="CBS_dom"/>
</dbReference>
<accession>F2JT47</accession>
<dbReference type="HOGENOM" id="CLU_045375_0_0_9"/>
<evidence type="ECO:0000259" key="2">
    <source>
        <dbReference type="PROSITE" id="PS51371"/>
    </source>
</evidence>
<evidence type="ECO:0000313" key="4">
    <source>
        <dbReference type="Proteomes" id="UP000008467"/>
    </source>
</evidence>
<dbReference type="CDD" id="cd06426">
    <property type="entry name" value="NTP_transferase_like_2"/>
    <property type="match status" value="1"/>
</dbReference>